<organism evidence="3 4">
    <name type="scientific">Streblomastix strix</name>
    <dbReference type="NCBI Taxonomy" id="222440"/>
    <lineage>
        <taxon>Eukaryota</taxon>
        <taxon>Metamonada</taxon>
        <taxon>Preaxostyla</taxon>
        <taxon>Oxymonadida</taxon>
        <taxon>Streblomastigidae</taxon>
        <taxon>Streblomastix</taxon>
    </lineage>
</organism>
<dbReference type="GO" id="GO:0030125">
    <property type="term" value="C:clathrin vesicle coat"/>
    <property type="evidence" value="ECO:0007669"/>
    <property type="project" value="TreeGrafter"/>
</dbReference>
<dbReference type="PANTHER" id="PTHR12847">
    <property type="entry name" value="ATP-BINDING CASSETTE ABC TRANSPORTER-RELATED"/>
    <property type="match status" value="1"/>
</dbReference>
<feature type="compositionally biased region" description="Low complexity" evidence="1">
    <location>
        <begin position="233"/>
        <end position="258"/>
    </location>
</feature>
<dbReference type="OrthoDB" id="10265489at2759"/>
<feature type="compositionally biased region" description="Polar residues" evidence="1">
    <location>
        <begin position="221"/>
        <end position="231"/>
    </location>
</feature>
<name>A0A5J4WF47_9EUKA</name>
<dbReference type="CDD" id="cd13228">
    <property type="entry name" value="PHear_NECAP"/>
    <property type="match status" value="1"/>
</dbReference>
<feature type="domain" description="NECAP PHear" evidence="2">
    <location>
        <begin position="1"/>
        <end position="147"/>
    </location>
</feature>
<comment type="caution">
    <text evidence="3">The sequence shown here is derived from an EMBL/GenBank/DDBJ whole genome shotgun (WGS) entry which is preliminary data.</text>
</comment>
<dbReference type="AlphaFoldDB" id="A0A5J4WF47"/>
<evidence type="ECO:0000259" key="2">
    <source>
        <dbReference type="Pfam" id="PF07933"/>
    </source>
</evidence>
<dbReference type="InterPro" id="IPR012466">
    <property type="entry name" value="NECAP_PHear"/>
</dbReference>
<sequence length="270" mass="29838">MIYKIGPRPSVRGYLAKDWKPEDNIWSGRVVVKAQGESCTIKLEDPKTGELFATAPLTEFGPSSVERVLDSSRYFVIRIDDGQGHHAFVGIGFEAREDGFDFMHSIGEHFRRIREEKEIAAQNVGKEQQVEADRSLQPGQKIKLNLKLKGTSKTEKSENSTFFAPPPQETNIKAKEQPKVTGEINLFQQQQSVNSAPQSSFFQAFNIDQQEQAPSAPLTGADNTNSNSIDWSSFFAPTSAPAAQQPEPTNTSATTNAGNSFDFASFFANK</sequence>
<gene>
    <name evidence="3" type="ORF">EZS28_010875</name>
</gene>
<accession>A0A5J4WF47</accession>
<dbReference type="InterPro" id="IPR011993">
    <property type="entry name" value="PH-like_dom_sf"/>
</dbReference>
<evidence type="ECO:0000313" key="4">
    <source>
        <dbReference type="Proteomes" id="UP000324800"/>
    </source>
</evidence>
<proteinExistence type="predicted"/>
<feature type="region of interest" description="Disordered" evidence="1">
    <location>
        <begin position="148"/>
        <end position="171"/>
    </location>
</feature>
<evidence type="ECO:0000256" key="1">
    <source>
        <dbReference type="SAM" id="MobiDB-lite"/>
    </source>
</evidence>
<dbReference type="PANTHER" id="PTHR12847:SF9">
    <property type="entry name" value="NECAP-LIKE PROTEIN CG9132"/>
    <property type="match status" value="1"/>
</dbReference>
<dbReference type="GO" id="GO:0006897">
    <property type="term" value="P:endocytosis"/>
    <property type="evidence" value="ECO:0007669"/>
    <property type="project" value="InterPro"/>
</dbReference>
<dbReference type="Gene3D" id="2.30.29.30">
    <property type="entry name" value="Pleckstrin-homology domain (PH domain)/Phosphotyrosine-binding domain (PTB)"/>
    <property type="match status" value="1"/>
</dbReference>
<dbReference type="SUPFAM" id="SSF50729">
    <property type="entry name" value="PH domain-like"/>
    <property type="match status" value="1"/>
</dbReference>
<dbReference type="Pfam" id="PF07933">
    <property type="entry name" value="DUF1681"/>
    <property type="match status" value="1"/>
</dbReference>
<dbReference type="EMBL" id="SNRW01002188">
    <property type="protein sequence ID" value="KAA6393597.1"/>
    <property type="molecule type" value="Genomic_DNA"/>
</dbReference>
<reference evidence="3 4" key="1">
    <citation type="submission" date="2019-03" db="EMBL/GenBank/DDBJ databases">
        <title>Single cell metagenomics reveals metabolic interactions within the superorganism composed of flagellate Streblomastix strix and complex community of Bacteroidetes bacteria on its surface.</title>
        <authorList>
            <person name="Treitli S.C."/>
            <person name="Kolisko M."/>
            <person name="Husnik F."/>
            <person name="Keeling P."/>
            <person name="Hampl V."/>
        </authorList>
    </citation>
    <scope>NUCLEOTIDE SEQUENCE [LARGE SCALE GENOMIC DNA]</scope>
    <source>
        <strain evidence="3">ST1C</strain>
    </source>
</reference>
<dbReference type="Proteomes" id="UP000324800">
    <property type="component" value="Unassembled WGS sequence"/>
</dbReference>
<feature type="region of interest" description="Disordered" evidence="1">
    <location>
        <begin position="208"/>
        <end position="258"/>
    </location>
</feature>
<protein>
    <submittedName>
        <fullName evidence="3">Putative adaptin ear-binding coat-associated protein 2</fullName>
    </submittedName>
</protein>
<evidence type="ECO:0000313" key="3">
    <source>
        <dbReference type="EMBL" id="KAA6393597.1"/>
    </source>
</evidence>